<reference evidence="1" key="1">
    <citation type="submission" date="2023-01" db="EMBL/GenBank/DDBJ databases">
        <title>The diversity of Class Acidimicrobiia in South China Sea sediment environments and the proposal of Iamia marina sp. nov., a novel species of the genus Iamia.</title>
        <authorList>
            <person name="He Y."/>
            <person name="Tian X."/>
        </authorList>
    </citation>
    <scope>NUCLEOTIDE SEQUENCE</scope>
    <source>
        <strain evidence="1">DSM 19957</strain>
    </source>
</reference>
<dbReference type="Proteomes" id="UP001216390">
    <property type="component" value="Chromosome"/>
</dbReference>
<dbReference type="AlphaFoldDB" id="A0AAE9YB07"/>
<gene>
    <name evidence="1" type="ORF">PO878_03550</name>
</gene>
<dbReference type="InterPro" id="IPR036689">
    <property type="entry name" value="ESAT-6-like_sf"/>
</dbReference>
<dbReference type="RefSeq" id="WP_272737317.1">
    <property type="nucleotide sequence ID" value="NZ_CP116942.1"/>
</dbReference>
<dbReference type="KEGG" id="ima:PO878_03550"/>
<proteinExistence type="predicted"/>
<dbReference type="EMBL" id="CP116942">
    <property type="protein sequence ID" value="WCO67798.1"/>
    <property type="molecule type" value="Genomic_DNA"/>
</dbReference>
<organism evidence="1 2">
    <name type="scientific">Iamia majanohamensis</name>
    <dbReference type="NCBI Taxonomy" id="467976"/>
    <lineage>
        <taxon>Bacteria</taxon>
        <taxon>Bacillati</taxon>
        <taxon>Actinomycetota</taxon>
        <taxon>Acidimicrobiia</taxon>
        <taxon>Acidimicrobiales</taxon>
        <taxon>Iamiaceae</taxon>
        <taxon>Iamia</taxon>
    </lineage>
</organism>
<evidence type="ECO:0008006" key="3">
    <source>
        <dbReference type="Google" id="ProtNLM"/>
    </source>
</evidence>
<dbReference type="SUPFAM" id="SSF140453">
    <property type="entry name" value="EsxAB dimer-like"/>
    <property type="match status" value="1"/>
</dbReference>
<accession>A0AAE9YB07</accession>
<evidence type="ECO:0000313" key="1">
    <source>
        <dbReference type="EMBL" id="WCO67798.1"/>
    </source>
</evidence>
<evidence type="ECO:0000313" key="2">
    <source>
        <dbReference type="Proteomes" id="UP001216390"/>
    </source>
</evidence>
<sequence>MGTDRVLATEQARTTIANMKRTITGGLTEQVQSIVNDGTTLSQPDVWDGSLARQFRDGWPTTSRQLREAVDELNRLNETIDRISADIMRAGGNAG</sequence>
<keyword evidence="2" id="KW-1185">Reference proteome</keyword>
<protein>
    <recommendedName>
        <fullName evidence="3">Pyrophosphorylase</fullName>
    </recommendedName>
</protein>
<name>A0AAE9YB07_9ACTN</name>